<dbReference type="EMBL" id="CP048113">
    <property type="protein sequence ID" value="QHS62286.1"/>
    <property type="molecule type" value="Genomic_DNA"/>
</dbReference>
<dbReference type="InterPro" id="IPR012338">
    <property type="entry name" value="Beta-lactam/transpept-like"/>
</dbReference>
<dbReference type="Pfam" id="PF13354">
    <property type="entry name" value="Beta-lactamase2"/>
    <property type="match status" value="1"/>
</dbReference>
<evidence type="ECO:0000256" key="6">
    <source>
        <dbReference type="RuleBase" id="RU361140"/>
    </source>
</evidence>
<name>A0A6B9ZJV7_9BACT</name>
<keyword evidence="5 6" id="KW-0046">Antibiotic resistance</keyword>
<organism evidence="9 10">
    <name type="scientific">Chitinophaga agri</name>
    <dbReference type="NCBI Taxonomy" id="2703787"/>
    <lineage>
        <taxon>Bacteria</taxon>
        <taxon>Pseudomonadati</taxon>
        <taxon>Bacteroidota</taxon>
        <taxon>Chitinophagia</taxon>
        <taxon>Chitinophagales</taxon>
        <taxon>Chitinophagaceae</taxon>
        <taxon>Chitinophaga</taxon>
    </lineage>
</organism>
<dbReference type="SUPFAM" id="SSF56601">
    <property type="entry name" value="beta-lactamase/transpeptidase-like"/>
    <property type="match status" value="1"/>
</dbReference>
<evidence type="ECO:0000256" key="3">
    <source>
        <dbReference type="ARBA" id="ARBA00012865"/>
    </source>
</evidence>
<dbReference type="NCBIfam" id="NF033103">
    <property type="entry name" value="bla_class_A"/>
    <property type="match status" value="1"/>
</dbReference>
<dbReference type="PANTHER" id="PTHR35333:SF3">
    <property type="entry name" value="BETA-LACTAMASE-TYPE TRANSPEPTIDASE FOLD CONTAINING PROTEIN"/>
    <property type="match status" value="1"/>
</dbReference>
<accession>A0A6B9ZJV7</accession>
<protein>
    <recommendedName>
        <fullName evidence="3 6">Beta-lactamase</fullName>
        <ecNumber evidence="3 6">3.5.2.6</ecNumber>
    </recommendedName>
</protein>
<dbReference type="AlphaFoldDB" id="A0A6B9ZJV7"/>
<dbReference type="InterPro" id="IPR023650">
    <property type="entry name" value="Beta-lactam_class-A_AS"/>
</dbReference>
<evidence type="ECO:0000313" key="10">
    <source>
        <dbReference type="Proteomes" id="UP000476411"/>
    </source>
</evidence>
<evidence type="ECO:0000256" key="1">
    <source>
        <dbReference type="ARBA" id="ARBA00001526"/>
    </source>
</evidence>
<keyword evidence="7" id="KW-0732">Signal</keyword>
<keyword evidence="4 6" id="KW-0378">Hydrolase</keyword>
<evidence type="ECO:0000256" key="2">
    <source>
        <dbReference type="ARBA" id="ARBA00009009"/>
    </source>
</evidence>
<evidence type="ECO:0000256" key="7">
    <source>
        <dbReference type="SAM" id="SignalP"/>
    </source>
</evidence>
<dbReference type="Gene3D" id="3.40.710.10">
    <property type="entry name" value="DD-peptidase/beta-lactamase superfamily"/>
    <property type="match status" value="1"/>
</dbReference>
<dbReference type="PANTHER" id="PTHR35333">
    <property type="entry name" value="BETA-LACTAMASE"/>
    <property type="match status" value="1"/>
</dbReference>
<gene>
    <name evidence="9" type="primary">bla</name>
    <name evidence="9" type="ORF">GWR21_22685</name>
</gene>
<evidence type="ECO:0000259" key="8">
    <source>
        <dbReference type="Pfam" id="PF13354"/>
    </source>
</evidence>
<keyword evidence="10" id="KW-1185">Reference proteome</keyword>
<dbReference type="Proteomes" id="UP000476411">
    <property type="component" value="Chromosome"/>
</dbReference>
<dbReference type="NCBIfam" id="NF012099">
    <property type="entry name" value="SubclassA2"/>
    <property type="match status" value="1"/>
</dbReference>
<dbReference type="KEGG" id="chih:GWR21_22685"/>
<dbReference type="GO" id="GO:0008800">
    <property type="term" value="F:beta-lactamase activity"/>
    <property type="evidence" value="ECO:0007669"/>
    <property type="project" value="UniProtKB-UniRule"/>
</dbReference>
<evidence type="ECO:0000256" key="5">
    <source>
        <dbReference type="ARBA" id="ARBA00023251"/>
    </source>
</evidence>
<proteinExistence type="inferred from homology"/>
<evidence type="ECO:0000313" key="9">
    <source>
        <dbReference type="EMBL" id="QHS62286.1"/>
    </source>
</evidence>
<dbReference type="PRINTS" id="PR00118">
    <property type="entry name" value="BLACTAMASEA"/>
</dbReference>
<dbReference type="PROSITE" id="PS00146">
    <property type="entry name" value="BETA_LACTAMASE_A"/>
    <property type="match status" value="1"/>
</dbReference>
<feature type="domain" description="Beta-lactamase class A catalytic" evidence="8">
    <location>
        <begin position="46"/>
        <end position="268"/>
    </location>
</feature>
<comment type="similarity">
    <text evidence="2 6">Belongs to the class-A beta-lactamase family.</text>
</comment>
<dbReference type="InterPro" id="IPR000871">
    <property type="entry name" value="Beta-lactam_class-A"/>
</dbReference>
<dbReference type="GO" id="GO:0046677">
    <property type="term" value="P:response to antibiotic"/>
    <property type="evidence" value="ECO:0007669"/>
    <property type="project" value="UniProtKB-UniRule"/>
</dbReference>
<dbReference type="GO" id="GO:0030655">
    <property type="term" value="P:beta-lactam antibiotic catabolic process"/>
    <property type="evidence" value="ECO:0007669"/>
    <property type="project" value="InterPro"/>
</dbReference>
<evidence type="ECO:0000256" key="4">
    <source>
        <dbReference type="ARBA" id="ARBA00022801"/>
    </source>
</evidence>
<dbReference type="RefSeq" id="WP_162333936.1">
    <property type="nucleotide sequence ID" value="NZ_CP048113.1"/>
</dbReference>
<dbReference type="EC" id="3.5.2.6" evidence="3 6"/>
<feature type="chain" id="PRO_5025562076" description="Beta-lactamase" evidence="7">
    <location>
        <begin position="24"/>
        <end position="294"/>
    </location>
</feature>
<comment type="catalytic activity">
    <reaction evidence="1 6">
        <text>a beta-lactam + H2O = a substituted beta-amino acid</text>
        <dbReference type="Rhea" id="RHEA:20401"/>
        <dbReference type="ChEBI" id="CHEBI:15377"/>
        <dbReference type="ChEBI" id="CHEBI:35627"/>
        <dbReference type="ChEBI" id="CHEBI:140347"/>
        <dbReference type="EC" id="3.5.2.6"/>
    </reaction>
</comment>
<dbReference type="InterPro" id="IPR045155">
    <property type="entry name" value="Beta-lactam_cat"/>
</dbReference>
<reference evidence="9 10" key="1">
    <citation type="submission" date="2020-01" db="EMBL/GenBank/DDBJ databases">
        <title>Complete genome sequence of Chitinophaga sp. H33E-04 isolated from quinoa roots.</title>
        <authorList>
            <person name="Weon H.-Y."/>
            <person name="Lee S.A."/>
        </authorList>
    </citation>
    <scope>NUCLEOTIDE SEQUENCE [LARGE SCALE GENOMIC DNA]</scope>
    <source>
        <strain evidence="9 10">H33E-04</strain>
    </source>
</reference>
<feature type="signal peptide" evidence="7">
    <location>
        <begin position="1"/>
        <end position="23"/>
    </location>
</feature>
<sequence length="294" mass="32300">MRNLILPCSLALSSLLLGIQSSAQQKNTRKYIHETTAAAQGHVGMAMLTLQGKDTMSFNGNDRFPMQSVFKVPLALAVLDQVDKGKLKLDQIIHIRKEELLPTWSPIKKKYPDGTDMPLSELLAYTVSQSDNNGCDILFRLVGGTDYVDRYVHSIGIDSISIKATEEGMAQAWNVQYTNWATPVAILHMLVGIEKGSYLSKSSNDFLLKIMRETTTGPGRMRGLLPKDAIVAHKTGTSDTWSGITAATNDAGIVTLPNGKKYAIVVFVSDAKADEATRDGVIAKLTRLFWDRLK</sequence>